<feature type="signal peptide" evidence="1">
    <location>
        <begin position="1"/>
        <end position="26"/>
    </location>
</feature>
<dbReference type="EMBL" id="JANTHZ010000005">
    <property type="protein sequence ID" value="MCS0496008.1"/>
    <property type="molecule type" value="Genomic_DNA"/>
</dbReference>
<reference evidence="2" key="1">
    <citation type="submission" date="2022-08" db="EMBL/GenBank/DDBJ databases">
        <authorList>
            <person name="Li F."/>
        </authorList>
    </citation>
    <scope>NUCLEOTIDE SEQUENCE</scope>
    <source>
        <strain evidence="2">MQZ15Z-1</strain>
    </source>
</reference>
<sequence>MGAPSTLAASCLAVLATLVASMAAGAGGDALADDGPAGAFTKRLYFYSGVDVARDNVYGWAGAAWSPRGLMDQEGLRVRLQGGGGQYKYRTDAVPGGWNTVSKTEGELLLGWQFLNGRQALAIYGGVNVTENLLDQPDPYNRDQGTAVGAKAVAEWYYRYDDDWTFTAALGGSTADETAFLRATAGRHVTSWFDLGAEAGASTDWLSQDARAGLFIATPLPGRQWRAAGGWRWSSDSDDGAYATLSLYSPF</sequence>
<evidence type="ECO:0000256" key="1">
    <source>
        <dbReference type="SAM" id="SignalP"/>
    </source>
</evidence>
<dbReference type="Pfam" id="PF17036">
    <property type="entry name" value="CBP_BcsS"/>
    <property type="match status" value="1"/>
</dbReference>
<protein>
    <submittedName>
        <fullName evidence="2">Cellulose biosynthesis protein BcsS</fullName>
    </submittedName>
</protein>
<evidence type="ECO:0000313" key="3">
    <source>
        <dbReference type="Proteomes" id="UP001151088"/>
    </source>
</evidence>
<accession>A0A9X2PH16</accession>
<dbReference type="RefSeq" id="WP_258733172.1">
    <property type="nucleotide sequence ID" value="NZ_JANTHZ010000005.1"/>
</dbReference>
<keyword evidence="1" id="KW-0732">Signal</keyword>
<dbReference type="InterPro" id="IPR031485">
    <property type="entry name" value="CBP_BcsS"/>
</dbReference>
<name>A0A9X2PH16_9HYPH</name>
<feature type="chain" id="PRO_5040901464" evidence="1">
    <location>
        <begin position="27"/>
        <end position="251"/>
    </location>
</feature>
<organism evidence="2 3">
    <name type="scientific">Ancylobacter mangrovi</name>
    <dbReference type="NCBI Taxonomy" id="2972472"/>
    <lineage>
        <taxon>Bacteria</taxon>
        <taxon>Pseudomonadati</taxon>
        <taxon>Pseudomonadota</taxon>
        <taxon>Alphaproteobacteria</taxon>
        <taxon>Hyphomicrobiales</taxon>
        <taxon>Xanthobacteraceae</taxon>
        <taxon>Ancylobacter</taxon>
    </lineage>
</organism>
<keyword evidence="3" id="KW-1185">Reference proteome</keyword>
<proteinExistence type="predicted"/>
<comment type="caution">
    <text evidence="2">The sequence shown here is derived from an EMBL/GenBank/DDBJ whole genome shotgun (WGS) entry which is preliminary data.</text>
</comment>
<dbReference type="AlphaFoldDB" id="A0A9X2PH16"/>
<dbReference type="Proteomes" id="UP001151088">
    <property type="component" value="Unassembled WGS sequence"/>
</dbReference>
<gene>
    <name evidence="2" type="primary">bcsS</name>
    <name evidence="2" type="ORF">NVS89_12950</name>
</gene>
<evidence type="ECO:0000313" key="2">
    <source>
        <dbReference type="EMBL" id="MCS0496008.1"/>
    </source>
</evidence>